<dbReference type="EMBL" id="JAEUGD010000018">
    <property type="protein sequence ID" value="MBL6445727.1"/>
    <property type="molecule type" value="Genomic_DNA"/>
</dbReference>
<organism evidence="1 2">
    <name type="scientific">Fulvivirga marina</name>
    <dbReference type="NCBI Taxonomy" id="2494733"/>
    <lineage>
        <taxon>Bacteria</taxon>
        <taxon>Pseudomonadati</taxon>
        <taxon>Bacteroidota</taxon>
        <taxon>Cytophagia</taxon>
        <taxon>Cytophagales</taxon>
        <taxon>Fulvivirgaceae</taxon>
        <taxon>Fulvivirga</taxon>
    </lineage>
</organism>
<dbReference type="RefSeq" id="WP_202855270.1">
    <property type="nucleotide sequence ID" value="NZ_JAEUGD010000018.1"/>
</dbReference>
<comment type="caution">
    <text evidence="1">The sequence shown here is derived from an EMBL/GenBank/DDBJ whole genome shotgun (WGS) entry which is preliminary data.</text>
</comment>
<protein>
    <submittedName>
        <fullName evidence="1">Uncharacterized protein</fullName>
    </submittedName>
</protein>
<dbReference type="AlphaFoldDB" id="A0A937KB82"/>
<name>A0A937KB82_9BACT</name>
<keyword evidence="2" id="KW-1185">Reference proteome</keyword>
<dbReference type="Proteomes" id="UP000614216">
    <property type="component" value="Unassembled WGS sequence"/>
</dbReference>
<gene>
    <name evidence="1" type="ORF">JMN32_05365</name>
</gene>
<evidence type="ECO:0000313" key="1">
    <source>
        <dbReference type="EMBL" id="MBL6445727.1"/>
    </source>
</evidence>
<evidence type="ECO:0000313" key="2">
    <source>
        <dbReference type="Proteomes" id="UP000614216"/>
    </source>
</evidence>
<accession>A0A937KB82</accession>
<reference evidence="1" key="1">
    <citation type="submission" date="2021-01" db="EMBL/GenBank/DDBJ databases">
        <title>Fulvivirga kasyanovii gen. nov., sp nov., a novel member of the phylum Bacteroidetes isolated from seawater in a mussel farm.</title>
        <authorList>
            <person name="Zhao L.-H."/>
            <person name="Wang Z.-J."/>
        </authorList>
    </citation>
    <scope>NUCLEOTIDE SEQUENCE</scope>
    <source>
        <strain evidence="1">29W222</strain>
    </source>
</reference>
<sequence length="164" mass="17363">MGSALGTWPSLLAGLTTTLVGAYYDKPWAMTGGVAMMTSIAPQLKKPGAQQESVEGFEDEMEGAKNRVLNTLKVLGRKIMLHKVSPEMAKNMELSGAEVLYGSMGAADDFDTSEVDEIIRQLESGNVVNEGSYTSGYMDGIEGFEGVDMAEINGLDAISLAATA</sequence>
<proteinExistence type="predicted"/>